<comment type="caution">
    <text evidence="1">The sequence shown here is derived from an EMBL/GenBank/DDBJ whole genome shotgun (WGS) entry which is preliminary data.</text>
</comment>
<name>A0ABS7RH21_9ACTN</name>
<organism evidence="1 2">
    <name type="scientific">Nocardioides jiangsuensis</name>
    <dbReference type="NCBI Taxonomy" id="2866161"/>
    <lineage>
        <taxon>Bacteria</taxon>
        <taxon>Bacillati</taxon>
        <taxon>Actinomycetota</taxon>
        <taxon>Actinomycetes</taxon>
        <taxon>Propionibacteriales</taxon>
        <taxon>Nocardioidaceae</taxon>
        <taxon>Nocardioides</taxon>
    </lineage>
</organism>
<reference evidence="1 2" key="1">
    <citation type="submission" date="2021-08" db="EMBL/GenBank/DDBJ databases">
        <title>Nocardioides bacterium WL0053 sp. nov., isolated from the sediment.</title>
        <authorList>
            <person name="Wang L."/>
            <person name="Zhang D."/>
            <person name="Zhang A."/>
        </authorList>
    </citation>
    <scope>NUCLEOTIDE SEQUENCE [LARGE SCALE GENOMIC DNA]</scope>
    <source>
        <strain evidence="1 2">WL0053</strain>
    </source>
</reference>
<gene>
    <name evidence="1" type="ORF">K1X13_05855</name>
</gene>
<keyword evidence="2" id="KW-1185">Reference proteome</keyword>
<dbReference type="RefSeq" id="WP_221024034.1">
    <property type="nucleotide sequence ID" value="NZ_JAIEZQ010000001.1"/>
</dbReference>
<sequence length="48" mass="5559">MTACLGRTYRFEDESVAETYASRASDDVRRLTGRDPLSLEQLLHRRTD</sequence>
<evidence type="ECO:0000313" key="2">
    <source>
        <dbReference type="Proteomes" id="UP000754710"/>
    </source>
</evidence>
<protein>
    <recommendedName>
        <fullName evidence="3">DUF5753 domain-containing protein</fullName>
    </recommendedName>
</protein>
<evidence type="ECO:0008006" key="3">
    <source>
        <dbReference type="Google" id="ProtNLM"/>
    </source>
</evidence>
<proteinExistence type="predicted"/>
<evidence type="ECO:0000313" key="1">
    <source>
        <dbReference type="EMBL" id="MBY9074341.1"/>
    </source>
</evidence>
<accession>A0ABS7RH21</accession>
<dbReference type="EMBL" id="JAIEZQ010000001">
    <property type="protein sequence ID" value="MBY9074341.1"/>
    <property type="molecule type" value="Genomic_DNA"/>
</dbReference>
<dbReference type="Proteomes" id="UP000754710">
    <property type="component" value="Unassembled WGS sequence"/>
</dbReference>